<feature type="region of interest" description="Disordered" evidence="1">
    <location>
        <begin position="1"/>
        <end position="32"/>
    </location>
</feature>
<dbReference type="InterPro" id="IPR006073">
    <property type="entry name" value="GTP-bd"/>
</dbReference>
<dbReference type="Gene3D" id="2.70.210.12">
    <property type="entry name" value="GTP1/OBG domain"/>
    <property type="match status" value="1"/>
</dbReference>
<evidence type="ECO:0000313" key="3">
    <source>
        <dbReference type="Proteomes" id="UP000515125"/>
    </source>
</evidence>
<dbReference type="Proteomes" id="UP000515125">
    <property type="component" value="Unplaced"/>
</dbReference>
<dbReference type="SUPFAM" id="SSF82051">
    <property type="entry name" value="Obg GTP-binding protein N-terminal domain"/>
    <property type="match status" value="1"/>
</dbReference>
<feature type="region of interest" description="Disordered" evidence="1">
    <location>
        <begin position="396"/>
        <end position="435"/>
    </location>
</feature>
<evidence type="ECO:0000259" key="2">
    <source>
        <dbReference type="PROSITE" id="PS51883"/>
    </source>
</evidence>
<dbReference type="InterPro" id="IPR006169">
    <property type="entry name" value="GTP1_OBG_dom"/>
</dbReference>
<dbReference type="RefSeq" id="XP_026191405.1">
    <property type="nucleotide sequence ID" value="XM_026335620.1"/>
</dbReference>
<dbReference type="Gene3D" id="3.40.50.300">
    <property type="entry name" value="P-loop containing nucleotide triphosphate hydrolases"/>
    <property type="match status" value="1"/>
</dbReference>
<proteinExistence type="predicted"/>
<organism evidence="3 4">
    <name type="scientific">Cyclospora cayetanensis</name>
    <dbReference type="NCBI Taxonomy" id="88456"/>
    <lineage>
        <taxon>Eukaryota</taxon>
        <taxon>Sar</taxon>
        <taxon>Alveolata</taxon>
        <taxon>Apicomplexa</taxon>
        <taxon>Conoidasida</taxon>
        <taxon>Coccidia</taxon>
        <taxon>Eucoccidiorida</taxon>
        <taxon>Eimeriorina</taxon>
        <taxon>Eimeriidae</taxon>
        <taxon>Cyclospora</taxon>
    </lineage>
</organism>
<dbReference type="OrthoDB" id="347018at2759"/>
<dbReference type="Pfam" id="PF01926">
    <property type="entry name" value="MMR_HSR1"/>
    <property type="match status" value="1"/>
</dbReference>
<dbReference type="PROSITE" id="PS51883">
    <property type="entry name" value="OBG"/>
    <property type="match status" value="1"/>
</dbReference>
<feature type="region of interest" description="Disordered" evidence="1">
    <location>
        <begin position="586"/>
        <end position="635"/>
    </location>
</feature>
<evidence type="ECO:0000313" key="4">
    <source>
        <dbReference type="RefSeq" id="XP_026191405.1"/>
    </source>
</evidence>
<dbReference type="InterPro" id="IPR036726">
    <property type="entry name" value="GTP1_OBG_dom_sf"/>
</dbReference>
<dbReference type="PANTHER" id="PTHR11702:SF44">
    <property type="entry name" value="GTP-BINDING PROTEIN OBGC, CHLOROPLASTIC"/>
    <property type="match status" value="1"/>
</dbReference>
<dbReference type="GO" id="GO:0003924">
    <property type="term" value="F:GTPase activity"/>
    <property type="evidence" value="ECO:0007669"/>
    <property type="project" value="InterPro"/>
</dbReference>
<dbReference type="GeneID" id="34624027"/>
<feature type="domain" description="Obg" evidence="2">
    <location>
        <begin position="130"/>
        <end position="291"/>
    </location>
</feature>
<protein>
    <submittedName>
        <fullName evidence="4">Uncharacterized protein LOC34624027</fullName>
    </submittedName>
</protein>
<dbReference type="Pfam" id="PF01018">
    <property type="entry name" value="GTP1_OBG"/>
    <property type="match status" value="1"/>
</dbReference>
<feature type="compositionally biased region" description="Basic and acidic residues" evidence="1">
    <location>
        <begin position="597"/>
        <end position="607"/>
    </location>
</feature>
<name>A0A6P6RW88_9EIME</name>
<dbReference type="PRINTS" id="PR00326">
    <property type="entry name" value="GTP1OBG"/>
</dbReference>
<evidence type="ECO:0000256" key="1">
    <source>
        <dbReference type="SAM" id="MobiDB-lite"/>
    </source>
</evidence>
<reference evidence="4" key="1">
    <citation type="submission" date="2025-08" db="UniProtKB">
        <authorList>
            <consortium name="RefSeq"/>
        </authorList>
    </citation>
    <scope>IDENTIFICATION</scope>
</reference>
<dbReference type="PANTHER" id="PTHR11702">
    <property type="entry name" value="DEVELOPMENTALLY REGULATED GTP-BINDING PROTEIN-RELATED"/>
    <property type="match status" value="1"/>
</dbReference>
<dbReference type="GO" id="GO:0005739">
    <property type="term" value="C:mitochondrion"/>
    <property type="evidence" value="ECO:0007669"/>
    <property type="project" value="TreeGrafter"/>
</dbReference>
<dbReference type="InterPro" id="IPR027417">
    <property type="entry name" value="P-loop_NTPase"/>
</dbReference>
<accession>A0A6P6RW88</accession>
<dbReference type="GO" id="GO:0042254">
    <property type="term" value="P:ribosome biogenesis"/>
    <property type="evidence" value="ECO:0007669"/>
    <property type="project" value="UniProtKB-UniRule"/>
</dbReference>
<dbReference type="AlphaFoldDB" id="A0A6P6RW88"/>
<feature type="compositionally biased region" description="Low complexity" evidence="1">
    <location>
        <begin position="421"/>
        <end position="435"/>
    </location>
</feature>
<keyword evidence="3" id="KW-1185">Reference proteome</keyword>
<dbReference type="SUPFAM" id="SSF52540">
    <property type="entry name" value="P-loop containing nucleoside triphosphate hydrolases"/>
    <property type="match status" value="1"/>
</dbReference>
<dbReference type="GO" id="GO:0005525">
    <property type="term" value="F:GTP binding"/>
    <property type="evidence" value="ECO:0007669"/>
    <property type="project" value="InterPro"/>
</dbReference>
<dbReference type="InterPro" id="IPR045086">
    <property type="entry name" value="OBG_GTPase"/>
</dbReference>
<gene>
    <name evidence="4" type="primary">LOC34624027</name>
</gene>
<sequence>MRTRRSSFLEPSIRSEPPHGRRSGEPATPTRLSANGVSLAARGIYGLRSGTAKAAASPGAAFGSAAPEAAAVPLIAGAPRPAAARVLPAPAAAEAATQDTTAAAAARRKSTSLVNLLHIEDLEFQGRPSAPFCDFLWVEAKGGRGGAPREGAFRSRALGTGPGYGGHGGSVVLRCSNSVSCFFTVQQLIAAAAGGDAQATSRGLHAPDTIVKLPPGTIVRKRMLLPGKKSASGRAIRTSVFWQQLLEEGQSLVVAAGGRGGIAPLNLKQQKKRRAPEGGERIFLELELRLKNDVGIVGESAVGKTSLVSALTSYQSRIGPGGFQTRRPHLAALRWVNGEEAVLLDSPALFPEAHKDKRLGLRILRHFYRSRVFLYVVDPTITQHHQDQRLLLAQPQQQQRQALLRADKGPHGEPFLPEETQQQQEQAQQQQEQAQQQQEQAQQQQEQAQQQQEQAQQQQEQAQQQQQEQAQQQQEQAQQQQEQAQQQQQEQELEEDRLLDVVVSKCDALGHQPLLAVDSLYHRMQHFFPGVRVLATSSRFGLGLDAVAAELHSLLLQQQQQENMQQQQLEAPRRRQRVTLEADAHKDSTPAVAWVPNEKEPKLRKLLESPARCRHTAGEKKEGHHKGASGGKGTA</sequence>